<proteinExistence type="predicted"/>
<name>A0A229NYJ1_9BACL</name>
<evidence type="ECO:0000313" key="3">
    <source>
        <dbReference type="Proteomes" id="UP000215145"/>
    </source>
</evidence>
<comment type="caution">
    <text evidence="2">The sequence shown here is derived from an EMBL/GenBank/DDBJ whole genome shotgun (WGS) entry which is preliminary data.</text>
</comment>
<evidence type="ECO:0000256" key="1">
    <source>
        <dbReference type="SAM" id="MobiDB-lite"/>
    </source>
</evidence>
<evidence type="ECO:0000313" key="2">
    <source>
        <dbReference type="EMBL" id="OXM14950.1"/>
    </source>
</evidence>
<feature type="compositionally biased region" description="Basic and acidic residues" evidence="1">
    <location>
        <begin position="10"/>
        <end position="28"/>
    </location>
</feature>
<gene>
    <name evidence="2" type="ORF">CGZ75_19020</name>
</gene>
<dbReference type="Proteomes" id="UP000215145">
    <property type="component" value="Unassembled WGS sequence"/>
</dbReference>
<dbReference type="EMBL" id="NMUQ01000002">
    <property type="protein sequence ID" value="OXM14950.1"/>
    <property type="molecule type" value="Genomic_DNA"/>
</dbReference>
<dbReference type="RefSeq" id="WP_089525767.1">
    <property type="nucleotide sequence ID" value="NZ_NMUQ01000002.1"/>
</dbReference>
<feature type="region of interest" description="Disordered" evidence="1">
    <location>
        <begin position="1"/>
        <end position="99"/>
    </location>
</feature>
<reference evidence="2 3" key="1">
    <citation type="submission" date="2017-07" db="EMBL/GenBank/DDBJ databases">
        <title>Paenibacillus herberti R33 genome sequencing and assembly.</title>
        <authorList>
            <person name="Su W."/>
        </authorList>
    </citation>
    <scope>NUCLEOTIDE SEQUENCE [LARGE SCALE GENOMIC DNA]</scope>
    <source>
        <strain evidence="2 3">R33</strain>
    </source>
</reference>
<dbReference type="OrthoDB" id="2706506at2"/>
<feature type="compositionally biased region" description="Basic and acidic residues" evidence="1">
    <location>
        <begin position="82"/>
        <end position="99"/>
    </location>
</feature>
<sequence length="215" mass="24159">MNKPNLPSLETERDAIKDEQRAKQEPGRIENQPAGVAADGKPHSGHEPQGIIQADSTVHPPAVKGTDGPVQQDAPTEEDEESDRRRVPSDKDRTPSTERKAYFISITSKTIEHERSGTDQMEILATPSELEKLEILLNELEARDDVSSLVAAIPYKSNDRSPTQKKFQNSLNELYLMIHQLGTAETRAFIEDTHMFRELNNTDFDLPGYDKEPKI</sequence>
<keyword evidence="3" id="KW-1185">Reference proteome</keyword>
<protein>
    <submittedName>
        <fullName evidence="2">Uncharacterized protein</fullName>
    </submittedName>
</protein>
<dbReference type="AlphaFoldDB" id="A0A229NYJ1"/>
<accession>A0A229NYJ1</accession>
<organism evidence="2 3">
    <name type="scientific">Paenibacillus herberti</name>
    <dbReference type="NCBI Taxonomy" id="1619309"/>
    <lineage>
        <taxon>Bacteria</taxon>
        <taxon>Bacillati</taxon>
        <taxon>Bacillota</taxon>
        <taxon>Bacilli</taxon>
        <taxon>Bacillales</taxon>
        <taxon>Paenibacillaceae</taxon>
        <taxon>Paenibacillus</taxon>
    </lineage>
</organism>